<reference evidence="2" key="1">
    <citation type="journal article" date="2023" name="G3 (Bethesda)">
        <title>Whole genome assemblies of Zophobas morio and Tenebrio molitor.</title>
        <authorList>
            <person name="Kaur S."/>
            <person name="Stinson S.A."/>
            <person name="diCenzo G.C."/>
        </authorList>
    </citation>
    <scope>NUCLEOTIDE SEQUENCE</scope>
    <source>
        <strain evidence="2">QUZm001</strain>
    </source>
</reference>
<organism evidence="2 3">
    <name type="scientific">Zophobas morio</name>
    <dbReference type="NCBI Taxonomy" id="2755281"/>
    <lineage>
        <taxon>Eukaryota</taxon>
        <taxon>Metazoa</taxon>
        <taxon>Ecdysozoa</taxon>
        <taxon>Arthropoda</taxon>
        <taxon>Hexapoda</taxon>
        <taxon>Insecta</taxon>
        <taxon>Pterygota</taxon>
        <taxon>Neoptera</taxon>
        <taxon>Endopterygota</taxon>
        <taxon>Coleoptera</taxon>
        <taxon>Polyphaga</taxon>
        <taxon>Cucujiformia</taxon>
        <taxon>Tenebrionidae</taxon>
        <taxon>Zophobas</taxon>
    </lineage>
</organism>
<sequence>MGDPVFEDTDDDIDPEVFDEEEEKQESLQITIGTWVIVKYASKKSIKHFVGQIKNKKMNHGKLIEDTDTVAEEDIIRVLPKPVTGRRDHLQFQVDFAGIHL</sequence>
<dbReference type="Proteomes" id="UP001168821">
    <property type="component" value="Unassembled WGS sequence"/>
</dbReference>
<name>A0AA38IL97_9CUCU</name>
<keyword evidence="3" id="KW-1185">Reference proteome</keyword>
<proteinExistence type="predicted"/>
<dbReference type="EMBL" id="JALNTZ010000004">
    <property type="protein sequence ID" value="KAJ3655872.1"/>
    <property type="molecule type" value="Genomic_DNA"/>
</dbReference>
<protein>
    <submittedName>
        <fullName evidence="2">Uncharacterized protein</fullName>
    </submittedName>
</protein>
<accession>A0AA38IL97</accession>
<evidence type="ECO:0000256" key="1">
    <source>
        <dbReference type="SAM" id="MobiDB-lite"/>
    </source>
</evidence>
<evidence type="ECO:0000313" key="2">
    <source>
        <dbReference type="EMBL" id="KAJ3655872.1"/>
    </source>
</evidence>
<comment type="caution">
    <text evidence="2">The sequence shown here is derived from an EMBL/GenBank/DDBJ whole genome shotgun (WGS) entry which is preliminary data.</text>
</comment>
<gene>
    <name evidence="2" type="ORF">Zmor_014981</name>
</gene>
<evidence type="ECO:0000313" key="3">
    <source>
        <dbReference type="Proteomes" id="UP001168821"/>
    </source>
</evidence>
<dbReference type="AlphaFoldDB" id="A0AA38IL97"/>
<feature type="region of interest" description="Disordered" evidence="1">
    <location>
        <begin position="1"/>
        <end position="23"/>
    </location>
</feature>